<dbReference type="Proteomes" id="UP000317650">
    <property type="component" value="Chromosome 6"/>
</dbReference>
<dbReference type="InterPro" id="IPR018222">
    <property type="entry name" value="Nuclear_transport_factor_2_euk"/>
</dbReference>
<evidence type="ECO:0000313" key="7">
    <source>
        <dbReference type="Proteomes" id="UP000317650"/>
    </source>
</evidence>
<dbReference type="InterPro" id="IPR012677">
    <property type="entry name" value="Nucleotide-bd_a/b_plait_sf"/>
</dbReference>
<dbReference type="SMART" id="SM00360">
    <property type="entry name" value="RRM"/>
    <property type="match status" value="1"/>
</dbReference>
<dbReference type="Pfam" id="PF02136">
    <property type="entry name" value="NTF2"/>
    <property type="match status" value="1"/>
</dbReference>
<dbReference type="EMBL" id="PYDT01000009">
    <property type="protein sequence ID" value="THU49727.1"/>
    <property type="molecule type" value="Genomic_DNA"/>
</dbReference>
<evidence type="ECO:0000256" key="1">
    <source>
        <dbReference type="ARBA" id="ARBA00022884"/>
    </source>
</evidence>
<gene>
    <name evidence="6" type="ORF">C4D60_Mb06t12590</name>
</gene>
<dbReference type="InterPro" id="IPR039539">
    <property type="entry name" value="Ras_GTPase_bind_prot"/>
</dbReference>
<dbReference type="SUPFAM" id="SSF54427">
    <property type="entry name" value="NTF2-like"/>
    <property type="match status" value="1"/>
</dbReference>
<dbReference type="InterPro" id="IPR035979">
    <property type="entry name" value="RBD_domain_sf"/>
</dbReference>
<evidence type="ECO:0008006" key="8">
    <source>
        <dbReference type="Google" id="ProtNLM"/>
    </source>
</evidence>
<dbReference type="CDD" id="cd00780">
    <property type="entry name" value="NTF2"/>
    <property type="match status" value="1"/>
</dbReference>
<accession>A0A4S8IMH9</accession>
<evidence type="ECO:0000259" key="5">
    <source>
        <dbReference type="PROSITE" id="PS50177"/>
    </source>
</evidence>
<dbReference type="PROSITE" id="PS50102">
    <property type="entry name" value="RRM"/>
    <property type="match status" value="1"/>
</dbReference>
<evidence type="ECO:0000259" key="4">
    <source>
        <dbReference type="PROSITE" id="PS50102"/>
    </source>
</evidence>
<feature type="compositionally biased region" description="Polar residues" evidence="3">
    <location>
        <begin position="242"/>
        <end position="252"/>
    </location>
</feature>
<proteinExistence type="predicted"/>
<reference evidence="6 7" key="1">
    <citation type="journal article" date="2019" name="Nat. Plants">
        <title>Genome sequencing of Musa balbisiana reveals subgenome evolution and function divergence in polyploid bananas.</title>
        <authorList>
            <person name="Yao X."/>
        </authorList>
    </citation>
    <scope>NUCLEOTIDE SEQUENCE [LARGE SCALE GENOMIC DNA]</scope>
    <source>
        <strain evidence="7">cv. DH-PKW</strain>
        <tissue evidence="6">Leaves</tissue>
    </source>
</reference>
<feature type="region of interest" description="Disordered" evidence="3">
    <location>
        <begin position="240"/>
        <end position="287"/>
    </location>
</feature>
<dbReference type="CDD" id="cd00590">
    <property type="entry name" value="RRM_SF"/>
    <property type="match status" value="1"/>
</dbReference>
<feature type="region of interest" description="Disordered" evidence="3">
    <location>
        <begin position="139"/>
        <end position="224"/>
    </location>
</feature>
<dbReference type="InterPro" id="IPR002075">
    <property type="entry name" value="NTF2_dom"/>
</dbReference>
<protein>
    <recommendedName>
        <fullName evidence="8">NTF2 domain-containing protein</fullName>
    </recommendedName>
</protein>
<sequence length="564" mass="61432">MAAQPSSAERSSFSAQVGNAFVQQYYHVLQQSPEHVYRFYQDSSKLGRPDADGAMSSVTSTDAINAKILSMGFVRAEMTSVDAQESLGGGVIVLVTGHLTGEDNVKRDFTQSFFLARQDKGFYVLNDIFRFVEEVDHQQGHQGLANDSGAPHAPESDLPPEEEQHAPDQAGVLPVEEEEVNEEEVYNPSDNGEVVEEEEPTGEVINEVPSNSESNAVTAQEEMPKKSYASIVKVMKDGASVSVPTRASSKPTSIKAEPQAIPAPPAAPASDMSASSSTAAESSNVQEAETDGYSVYMKNLPMDATPAQLEEVFKKFGPIKPGGIQVRSHKLQGFCFGFVEFEVTSAVQSAIELVTEEGLRPVEGVGSAMMVEDAATMVVGWDTVEGTLEAEVVAGEDFQVAEVMLDTRGLIISDQAVVEEAVLVDQPPPVHLPEIEQGHFHSASSFKLISYLDFCYLSALPSVDLNRRNSNRLFLVLDLEFRPPFRVRSPVAVLHRLRRSGRCGGEKGDFRPRGVADRPVPGWPGLAWTPAADPCGVAMVPRRWEGRLRHPHLPAPRRPLHGRW</sequence>
<dbReference type="FunFam" id="3.10.450.50:FF:000003">
    <property type="entry name" value="Nuclear transport factor 2 family protein"/>
    <property type="match status" value="1"/>
</dbReference>
<dbReference type="InterPro" id="IPR032710">
    <property type="entry name" value="NTF2-like_dom_sf"/>
</dbReference>
<feature type="compositionally biased region" description="Polar residues" evidence="3">
    <location>
        <begin position="209"/>
        <end position="218"/>
    </location>
</feature>
<evidence type="ECO:0000256" key="2">
    <source>
        <dbReference type="PROSITE-ProRule" id="PRU00176"/>
    </source>
</evidence>
<dbReference type="SUPFAM" id="SSF54928">
    <property type="entry name" value="RNA-binding domain, RBD"/>
    <property type="match status" value="1"/>
</dbReference>
<dbReference type="GO" id="GO:1990904">
    <property type="term" value="C:ribonucleoprotein complex"/>
    <property type="evidence" value="ECO:0007669"/>
    <property type="project" value="TreeGrafter"/>
</dbReference>
<dbReference type="STRING" id="52838.A0A4S8IMH9"/>
<feature type="compositionally biased region" description="Acidic residues" evidence="3">
    <location>
        <begin position="175"/>
        <end position="185"/>
    </location>
</feature>
<evidence type="ECO:0000256" key="3">
    <source>
        <dbReference type="SAM" id="MobiDB-lite"/>
    </source>
</evidence>
<dbReference type="PROSITE" id="PS50177">
    <property type="entry name" value="NTF2_DOMAIN"/>
    <property type="match status" value="1"/>
</dbReference>
<dbReference type="AlphaFoldDB" id="A0A4S8IMH9"/>
<dbReference type="Gene3D" id="3.30.70.330">
    <property type="match status" value="1"/>
</dbReference>
<keyword evidence="1 2" id="KW-0694">RNA-binding</keyword>
<dbReference type="GO" id="GO:0005829">
    <property type="term" value="C:cytosol"/>
    <property type="evidence" value="ECO:0007669"/>
    <property type="project" value="TreeGrafter"/>
</dbReference>
<organism evidence="6 7">
    <name type="scientific">Musa balbisiana</name>
    <name type="common">Banana</name>
    <dbReference type="NCBI Taxonomy" id="52838"/>
    <lineage>
        <taxon>Eukaryota</taxon>
        <taxon>Viridiplantae</taxon>
        <taxon>Streptophyta</taxon>
        <taxon>Embryophyta</taxon>
        <taxon>Tracheophyta</taxon>
        <taxon>Spermatophyta</taxon>
        <taxon>Magnoliopsida</taxon>
        <taxon>Liliopsida</taxon>
        <taxon>Zingiberales</taxon>
        <taxon>Musaceae</taxon>
        <taxon>Musa</taxon>
    </lineage>
</organism>
<evidence type="ECO:0000313" key="6">
    <source>
        <dbReference type="EMBL" id="THU49727.1"/>
    </source>
</evidence>
<dbReference type="GO" id="GO:0003729">
    <property type="term" value="F:mRNA binding"/>
    <property type="evidence" value="ECO:0007669"/>
    <property type="project" value="TreeGrafter"/>
</dbReference>
<feature type="compositionally biased region" description="Low complexity" evidence="3">
    <location>
        <begin position="268"/>
        <end position="283"/>
    </location>
</feature>
<dbReference type="PANTHER" id="PTHR10693">
    <property type="entry name" value="RAS GTPASE-ACTIVATING PROTEIN-BINDING PROTEIN"/>
    <property type="match status" value="1"/>
</dbReference>
<dbReference type="InterPro" id="IPR000504">
    <property type="entry name" value="RRM_dom"/>
</dbReference>
<comment type="caution">
    <text evidence="6">The sequence shown here is derived from an EMBL/GenBank/DDBJ whole genome shotgun (WGS) entry which is preliminary data.</text>
</comment>
<dbReference type="Gene3D" id="3.10.450.50">
    <property type="match status" value="1"/>
</dbReference>
<feature type="domain" description="RRM" evidence="4">
    <location>
        <begin position="293"/>
        <end position="376"/>
    </location>
</feature>
<dbReference type="Pfam" id="PF00076">
    <property type="entry name" value="RRM_1"/>
    <property type="match status" value="1"/>
</dbReference>
<feature type="domain" description="NTF2" evidence="5">
    <location>
        <begin position="17"/>
        <end position="131"/>
    </location>
</feature>
<dbReference type="PANTHER" id="PTHR10693:SF20">
    <property type="entry name" value="AT27578P"/>
    <property type="match status" value="1"/>
</dbReference>
<name>A0A4S8IMH9_MUSBA</name>
<keyword evidence="7" id="KW-1185">Reference proteome</keyword>